<feature type="transmembrane region" description="Helical" evidence="1">
    <location>
        <begin position="7"/>
        <end position="28"/>
    </location>
</feature>
<proteinExistence type="predicted"/>
<reference evidence="4" key="1">
    <citation type="journal article" date="2019" name="Int. J. Syst. Evol. Microbiol.">
        <title>The Global Catalogue of Microorganisms (GCM) 10K type strain sequencing project: providing services to taxonomists for standard genome sequencing and annotation.</title>
        <authorList>
            <consortium name="The Broad Institute Genomics Platform"/>
            <consortium name="The Broad Institute Genome Sequencing Center for Infectious Disease"/>
            <person name="Wu L."/>
            <person name="Ma J."/>
        </authorList>
    </citation>
    <scope>NUCLEOTIDE SEQUENCE [LARGE SCALE GENOMIC DNA]</scope>
    <source>
        <strain evidence="4">SHR3</strain>
    </source>
</reference>
<keyword evidence="1" id="KW-0812">Transmembrane</keyword>
<keyword evidence="1" id="KW-1133">Transmembrane helix</keyword>
<comment type="caution">
    <text evidence="3">The sequence shown here is derived from an EMBL/GenBank/DDBJ whole genome shotgun (WGS) entry which is preliminary data.</text>
</comment>
<evidence type="ECO:0000313" key="3">
    <source>
        <dbReference type="EMBL" id="MFC5769791.1"/>
    </source>
</evidence>
<dbReference type="InterPro" id="IPR023346">
    <property type="entry name" value="Lysozyme-like_dom_sf"/>
</dbReference>
<keyword evidence="4" id="KW-1185">Reference proteome</keyword>
<gene>
    <name evidence="3" type="ORF">ACFPTN_10445</name>
</gene>
<dbReference type="SUPFAM" id="SSF53955">
    <property type="entry name" value="Lysozyme-like"/>
    <property type="match status" value="1"/>
</dbReference>
<dbReference type="InterPro" id="IPR008258">
    <property type="entry name" value="Transglycosylase_SLT_dom_1"/>
</dbReference>
<accession>A0ABW1ARJ5</accession>
<feature type="domain" description="Transglycosylase SLT" evidence="2">
    <location>
        <begin position="50"/>
        <end position="166"/>
    </location>
</feature>
<dbReference type="RefSeq" id="WP_198363306.1">
    <property type="nucleotide sequence ID" value="NZ_JBHSOG010000042.1"/>
</dbReference>
<sequence length="211" mass="23084">MDVFRGLMAALVFDLVVGGLVVLAVLLWPGDAAAQIPHAALQHRADLVRAAHTAWGLDAPVAVFAAQVHQESGWRADAVSRVGAHGLAQFMPATAAWWCELHRMSPADCQPRNPKWALRALVGYDRWLWQRASLEGGYDRMWATLRAYNGGLGHWQAEARNAASRSRTAIDAACGTARRHASHCPENLGYPVRILQVLQPRYVAWGPGVTP</sequence>
<dbReference type="EMBL" id="JBHSOG010000042">
    <property type="protein sequence ID" value="MFC5769791.1"/>
    <property type="molecule type" value="Genomic_DNA"/>
</dbReference>
<evidence type="ECO:0000313" key="4">
    <source>
        <dbReference type="Proteomes" id="UP001595974"/>
    </source>
</evidence>
<dbReference type="Gene3D" id="1.10.530.10">
    <property type="match status" value="1"/>
</dbReference>
<evidence type="ECO:0000259" key="2">
    <source>
        <dbReference type="Pfam" id="PF01464"/>
    </source>
</evidence>
<keyword evidence="1" id="KW-0472">Membrane</keyword>
<protein>
    <submittedName>
        <fullName evidence="3">Transglycosylase SLT domain-containing protein</fullName>
    </submittedName>
</protein>
<dbReference type="Proteomes" id="UP001595974">
    <property type="component" value="Unassembled WGS sequence"/>
</dbReference>
<dbReference type="Pfam" id="PF01464">
    <property type="entry name" value="SLT"/>
    <property type="match status" value="1"/>
</dbReference>
<evidence type="ECO:0000256" key="1">
    <source>
        <dbReference type="SAM" id="Phobius"/>
    </source>
</evidence>
<organism evidence="3 4">
    <name type="scientific">Thauera sinica</name>
    <dbReference type="NCBI Taxonomy" id="2665146"/>
    <lineage>
        <taxon>Bacteria</taxon>
        <taxon>Pseudomonadati</taxon>
        <taxon>Pseudomonadota</taxon>
        <taxon>Betaproteobacteria</taxon>
        <taxon>Rhodocyclales</taxon>
        <taxon>Zoogloeaceae</taxon>
        <taxon>Thauera</taxon>
    </lineage>
</organism>
<name>A0ABW1ARJ5_9RHOO</name>